<dbReference type="Pfam" id="PF02926">
    <property type="entry name" value="THUMP"/>
    <property type="match status" value="1"/>
</dbReference>
<feature type="region of interest" description="Disordered" evidence="18">
    <location>
        <begin position="1"/>
        <end position="41"/>
    </location>
</feature>
<keyword evidence="15" id="KW-0456">Lyase</keyword>
<keyword evidence="22" id="KW-1185">Reference proteome</keyword>
<dbReference type="SUPFAM" id="SSF69000">
    <property type="entry name" value="FAD-dependent thiol oxidase"/>
    <property type="match status" value="1"/>
</dbReference>
<dbReference type="Gene3D" id="3.30.2300.10">
    <property type="entry name" value="THUMP superfamily"/>
    <property type="match status" value="1"/>
</dbReference>
<comment type="caution">
    <text evidence="21">The sequence shown here is derived from an EMBL/GenBank/DDBJ whole genome shotgun (WGS) entry which is preliminary data.</text>
</comment>
<comment type="cofactor">
    <cofactor evidence="2">
        <name>thiamine diphosphate</name>
        <dbReference type="ChEBI" id="CHEBI:58937"/>
    </cofactor>
</comment>
<evidence type="ECO:0000259" key="19">
    <source>
        <dbReference type="PROSITE" id="PS51165"/>
    </source>
</evidence>
<evidence type="ECO:0000256" key="9">
    <source>
        <dbReference type="ARBA" id="ARBA00022827"/>
    </source>
</evidence>
<keyword evidence="6 17" id="KW-0285">Flavoprotein</keyword>
<evidence type="ECO:0000256" key="4">
    <source>
        <dbReference type="ARBA" id="ARBA00004569"/>
    </source>
</evidence>
<dbReference type="GO" id="GO:0003723">
    <property type="term" value="F:RNA binding"/>
    <property type="evidence" value="ECO:0007669"/>
    <property type="project" value="UniProtKB-UniRule"/>
</dbReference>
<name>A0AAN7A003_9PEZI</name>
<keyword evidence="16" id="KW-0694">RNA-binding</keyword>
<evidence type="ECO:0000256" key="7">
    <source>
        <dbReference type="ARBA" id="ARBA00022723"/>
    </source>
</evidence>
<evidence type="ECO:0000256" key="2">
    <source>
        <dbReference type="ARBA" id="ARBA00001964"/>
    </source>
</evidence>
<proteinExistence type="inferred from homology"/>
<evidence type="ECO:0000259" key="20">
    <source>
        <dbReference type="PROSITE" id="PS51324"/>
    </source>
</evidence>
<evidence type="ECO:0000256" key="3">
    <source>
        <dbReference type="ARBA" id="ARBA00001974"/>
    </source>
</evidence>
<protein>
    <recommendedName>
        <fullName evidence="17">Sulfhydryl oxidase</fullName>
        <ecNumber evidence="17">1.8.3.2</ecNumber>
    </recommendedName>
</protein>
<dbReference type="FunFam" id="3.40.50.970:FF:000019">
    <property type="entry name" value="Pyruvate decarboxylase isozyme"/>
    <property type="match status" value="1"/>
</dbReference>
<evidence type="ECO:0000256" key="5">
    <source>
        <dbReference type="ARBA" id="ARBA00007812"/>
    </source>
</evidence>
<feature type="compositionally biased region" description="Low complexity" evidence="18">
    <location>
        <begin position="13"/>
        <end position="26"/>
    </location>
</feature>
<dbReference type="Proteomes" id="UP001302745">
    <property type="component" value="Unassembled WGS sequence"/>
</dbReference>
<feature type="compositionally biased region" description="Basic and acidic residues" evidence="18">
    <location>
        <begin position="977"/>
        <end position="992"/>
    </location>
</feature>
<evidence type="ECO:0000256" key="10">
    <source>
        <dbReference type="ARBA" id="ARBA00022842"/>
    </source>
</evidence>
<evidence type="ECO:0000256" key="16">
    <source>
        <dbReference type="PROSITE-ProRule" id="PRU00529"/>
    </source>
</evidence>
<dbReference type="CDD" id="cd07038">
    <property type="entry name" value="TPP_PYR_PDC_IPDC_like"/>
    <property type="match status" value="1"/>
</dbReference>
<keyword evidence="13" id="KW-0496">Mitochondrion</keyword>
<dbReference type="InterPro" id="IPR047214">
    <property type="entry name" value="TPP_PDC_IPDC"/>
</dbReference>
<dbReference type="InterPro" id="IPR040183">
    <property type="entry name" value="THUMPD1-like"/>
</dbReference>
<evidence type="ECO:0000256" key="18">
    <source>
        <dbReference type="SAM" id="MobiDB-lite"/>
    </source>
</evidence>
<dbReference type="InterPro" id="IPR011766">
    <property type="entry name" value="TPP_enzyme_TPP-bd"/>
</dbReference>
<dbReference type="PROSITE" id="PS51324">
    <property type="entry name" value="ERV_ALR"/>
    <property type="match status" value="1"/>
</dbReference>
<dbReference type="CDD" id="cd02005">
    <property type="entry name" value="TPP_PDC_IPDC"/>
    <property type="match status" value="1"/>
</dbReference>
<dbReference type="SUPFAM" id="SSF52467">
    <property type="entry name" value="DHS-like NAD/FAD-binding domain"/>
    <property type="match status" value="1"/>
</dbReference>
<dbReference type="InterPro" id="IPR029035">
    <property type="entry name" value="DHS-like_NAD/FAD-binding_dom"/>
</dbReference>
<evidence type="ECO:0000256" key="6">
    <source>
        <dbReference type="ARBA" id="ARBA00022630"/>
    </source>
</evidence>
<evidence type="ECO:0000256" key="12">
    <source>
        <dbReference type="ARBA" id="ARBA00023052"/>
    </source>
</evidence>
<keyword evidence="9 17" id="KW-0274">FAD</keyword>
<evidence type="ECO:0000256" key="13">
    <source>
        <dbReference type="ARBA" id="ARBA00023128"/>
    </source>
</evidence>
<comment type="cofactor">
    <cofactor evidence="3 17">
        <name>FAD</name>
        <dbReference type="ChEBI" id="CHEBI:57692"/>
    </cofactor>
</comment>
<dbReference type="InterPro" id="IPR004114">
    <property type="entry name" value="THUMP_dom"/>
</dbReference>
<dbReference type="Pfam" id="PF04777">
    <property type="entry name" value="Evr1_Alr"/>
    <property type="match status" value="1"/>
</dbReference>
<keyword evidence="12" id="KW-0786">Thiamine pyrophosphate</keyword>
<dbReference type="EMBL" id="MU856868">
    <property type="protein sequence ID" value="KAK4156428.1"/>
    <property type="molecule type" value="Genomic_DNA"/>
</dbReference>
<dbReference type="SUPFAM" id="SSF52518">
    <property type="entry name" value="Thiamin diphosphate-binding fold (THDP-binding)"/>
    <property type="match status" value="2"/>
</dbReference>
<dbReference type="GO" id="GO:0005829">
    <property type="term" value="C:cytosol"/>
    <property type="evidence" value="ECO:0007669"/>
    <property type="project" value="TreeGrafter"/>
</dbReference>
<dbReference type="Gene3D" id="4.10.320.60">
    <property type="match status" value="1"/>
</dbReference>
<dbReference type="PROSITE" id="PS51165">
    <property type="entry name" value="THUMP"/>
    <property type="match status" value="1"/>
</dbReference>
<dbReference type="SUPFAM" id="SSF143437">
    <property type="entry name" value="THUMP domain-like"/>
    <property type="match status" value="1"/>
</dbReference>
<dbReference type="PANTHER" id="PTHR43452:SF30">
    <property type="entry name" value="PYRUVATE DECARBOXYLASE ISOZYME 1-RELATED"/>
    <property type="match status" value="1"/>
</dbReference>
<dbReference type="InterPro" id="IPR047213">
    <property type="entry name" value="TPP_PYR_PDC_IPDC-like"/>
</dbReference>
<keyword evidence="7" id="KW-0479">Metal-binding</keyword>
<dbReference type="InterPro" id="IPR029061">
    <property type="entry name" value="THDP-binding"/>
</dbReference>
<dbReference type="FunFam" id="3.30.2300.10:FF:000001">
    <property type="entry name" value="THUMP domain-containing protein 1"/>
    <property type="match status" value="1"/>
</dbReference>
<evidence type="ECO:0000256" key="15">
    <source>
        <dbReference type="ARBA" id="ARBA00023239"/>
    </source>
</evidence>
<dbReference type="Gene3D" id="3.40.50.970">
    <property type="match status" value="2"/>
</dbReference>
<dbReference type="Pfam" id="PF02775">
    <property type="entry name" value="TPP_enzyme_C"/>
    <property type="match status" value="1"/>
</dbReference>
<evidence type="ECO:0000313" key="22">
    <source>
        <dbReference type="Proteomes" id="UP001302745"/>
    </source>
</evidence>
<dbReference type="InterPro" id="IPR012000">
    <property type="entry name" value="Thiamin_PyroP_enz_cen_dom"/>
</dbReference>
<dbReference type="GO" id="GO:0006400">
    <property type="term" value="P:tRNA modification"/>
    <property type="evidence" value="ECO:0007669"/>
    <property type="project" value="InterPro"/>
</dbReference>
<dbReference type="SMART" id="SM00981">
    <property type="entry name" value="THUMP"/>
    <property type="match status" value="1"/>
</dbReference>
<keyword evidence="11 17" id="KW-0560">Oxidoreductase</keyword>
<dbReference type="InterPro" id="IPR012110">
    <property type="entry name" value="PDC/IPDC-like"/>
</dbReference>
<dbReference type="GO" id="GO:0005758">
    <property type="term" value="C:mitochondrial intermembrane space"/>
    <property type="evidence" value="ECO:0007669"/>
    <property type="project" value="UniProtKB-SubCell"/>
</dbReference>
<evidence type="ECO:0000256" key="11">
    <source>
        <dbReference type="ARBA" id="ARBA00023002"/>
    </source>
</evidence>
<dbReference type="EC" id="1.8.3.2" evidence="17"/>
<sequence length="1108" mass="120662">MAADSTEPQPDSAPGAEGAAAGTTTEPPKKLPKGVVLGKDGKPCRSCTSFPAWAAQTKASLKASAAPPAPPKDCPPDVETLGRGTWTLLHSIAATYPPVPTPNEQSDLKSFMRLFSKLYPCWVCAEDFQVYMQKQEVKAGSRDEFGNWLCDAHNEVNRKLGKPTFDCRKWEERSPQQPERGGPRLHHSRMPVDIREQGLKTPVPVAEYLFRRLHEIGIRSIHGVPGDFNLVALDYIPKAGLRWVGSVNELNAAYAADGYARTKGISALVTTFGVGELSAINGVAGSFSEHIPVVHIVGCPSTISQRNGMLLHHTLGNGDFNVFANMSSAISCDTARLNKPSEIADQIDHALRECWIRSRPVYIMLPTDMAEQKIEGARLDTPIDLAEPKNGVEREDYVVDVVLKYLHAAKSPVILVDACAIRHRVLEEVHDLVEKTQLPVFVTPMGKGAINESHPAYGGVYAGSGSRPDVANRLESADLVLSIGPLKSDFNTAGFSYRTSQLSSIDFHSTHCTVRYSEYPGVAMRGVLRKVVERVDLSKLSRPTSPEVANEVAKNRDSSETITQAFFWPRIGEYLKEDDIVVTETGTSNFGIWDTKYPRGVTGLTQILWGSIGWSVGAAQGAALAAKDMGVDRRTILFVGDGSFQLTAQEVSTMIRHNLKVTIFLIYNEGFTIERFIHGMEAEYNDISRWQYTEVPTVFGASDKQVRKFVIKTKDELDKLVTDKEFNEAGGLQFVELWMPKEDAPRVLKITAEIAAKNNAKMTDYGNAGKWKTPHQQAKVLAQDANLQPGDTGVWVTCARHQEGKAAREIGVLFAEYAEKMYGIKSVHDTAAAAAASSKDGGGDGGDDDDAEDDLEAAIQREVAALTAKPSSSSSTDPGAGGGNRMTPVKMNVDCLLFVKTQPPVDPVAFVRRIAEDASRCEELSGLMRCRYVNRLTPVSVMGKASEQGLVEVAREGLAPWFDLSGKRSSGGGAAGKEGETKTETAESKAEESTTEGGSAKGATEGTAADVKTETTSSSERRPFTFAIRPTIRNHSNLKRDVVINTIAGLINDDRHKVNLSAPDKVILVDIYQTVCGISVVDGDWDELKRFNLTELYSQARNAQTSKD</sequence>
<organism evidence="21 22">
    <name type="scientific">Chaetomidium leptoderma</name>
    <dbReference type="NCBI Taxonomy" id="669021"/>
    <lineage>
        <taxon>Eukaryota</taxon>
        <taxon>Fungi</taxon>
        <taxon>Dikarya</taxon>
        <taxon>Ascomycota</taxon>
        <taxon>Pezizomycotina</taxon>
        <taxon>Sordariomycetes</taxon>
        <taxon>Sordariomycetidae</taxon>
        <taxon>Sordariales</taxon>
        <taxon>Chaetomiaceae</taxon>
        <taxon>Chaetomidium</taxon>
    </lineage>
</organism>
<dbReference type="Gene3D" id="1.20.120.310">
    <property type="entry name" value="ERV/ALR sulfhydryl oxidase domain"/>
    <property type="match status" value="1"/>
</dbReference>
<dbReference type="CDD" id="cd11717">
    <property type="entry name" value="THUMP_THUMPD1_like"/>
    <property type="match status" value="1"/>
</dbReference>
<reference evidence="21" key="2">
    <citation type="submission" date="2023-05" db="EMBL/GenBank/DDBJ databases">
        <authorList>
            <consortium name="Lawrence Berkeley National Laboratory"/>
            <person name="Steindorff A."/>
            <person name="Hensen N."/>
            <person name="Bonometti L."/>
            <person name="Westerberg I."/>
            <person name="Brannstrom I.O."/>
            <person name="Guillou S."/>
            <person name="Cros-Aarteil S."/>
            <person name="Calhoun S."/>
            <person name="Haridas S."/>
            <person name="Kuo A."/>
            <person name="Mondo S."/>
            <person name="Pangilinan J."/>
            <person name="Riley R."/>
            <person name="Labutti K."/>
            <person name="Andreopoulos B."/>
            <person name="Lipzen A."/>
            <person name="Chen C."/>
            <person name="Yanf M."/>
            <person name="Daum C."/>
            <person name="Ng V."/>
            <person name="Clum A."/>
            <person name="Ohm R."/>
            <person name="Martin F."/>
            <person name="Silar P."/>
            <person name="Natvig D."/>
            <person name="Lalanne C."/>
            <person name="Gautier V."/>
            <person name="Ament-Velasquez S.L."/>
            <person name="Kruys A."/>
            <person name="Hutchinson M.I."/>
            <person name="Powell A.J."/>
            <person name="Barry K."/>
            <person name="Miller A.N."/>
            <person name="Grigoriev I.V."/>
            <person name="Debuchy R."/>
            <person name="Gladieux P."/>
            <person name="Thoren M.H."/>
            <person name="Johannesson H."/>
        </authorList>
    </citation>
    <scope>NUCLEOTIDE SEQUENCE</scope>
    <source>
        <strain evidence="21">CBS 538.74</strain>
    </source>
</reference>
<dbReference type="FunFam" id="3.40.50.970:FF:000024">
    <property type="entry name" value="Pyruvate decarboxylase isozyme"/>
    <property type="match status" value="1"/>
</dbReference>
<dbReference type="FunFam" id="1.20.120.310:FF:000003">
    <property type="entry name" value="Sulfhydryl oxidase"/>
    <property type="match status" value="1"/>
</dbReference>
<dbReference type="InterPro" id="IPR012001">
    <property type="entry name" value="Thiamin_PyroP_enz_TPP-bd_dom"/>
</dbReference>
<gene>
    <name evidence="21" type="ORF">C8A00DRAFT_41108</name>
</gene>
<feature type="domain" description="THUMP" evidence="19">
    <location>
        <begin position="974"/>
        <end position="1082"/>
    </location>
</feature>
<evidence type="ECO:0000256" key="1">
    <source>
        <dbReference type="ARBA" id="ARBA00001041"/>
    </source>
</evidence>
<dbReference type="Pfam" id="PF02776">
    <property type="entry name" value="TPP_enzyme_N"/>
    <property type="match status" value="1"/>
</dbReference>
<feature type="domain" description="ERV/ALR sulfhydryl oxidase" evidence="20">
    <location>
        <begin position="74"/>
        <end position="174"/>
    </location>
</feature>
<dbReference type="GO" id="GO:0000287">
    <property type="term" value="F:magnesium ion binding"/>
    <property type="evidence" value="ECO:0007669"/>
    <property type="project" value="InterPro"/>
</dbReference>
<dbReference type="GO" id="GO:0004737">
    <property type="term" value="F:pyruvate decarboxylase activity"/>
    <property type="evidence" value="ECO:0007669"/>
    <property type="project" value="UniProtKB-EC"/>
</dbReference>
<keyword evidence="21" id="KW-0670">Pyruvate</keyword>
<keyword evidence="14" id="KW-1015">Disulfide bond</keyword>
<dbReference type="AlphaFoldDB" id="A0AAN7A003"/>
<dbReference type="Gene3D" id="3.40.50.1220">
    <property type="entry name" value="TPP-binding domain"/>
    <property type="match status" value="1"/>
</dbReference>
<evidence type="ECO:0000256" key="14">
    <source>
        <dbReference type="ARBA" id="ARBA00023157"/>
    </source>
</evidence>
<dbReference type="InterPro" id="IPR017905">
    <property type="entry name" value="ERV/ALR_sulphydryl_oxidase"/>
</dbReference>
<dbReference type="GO" id="GO:0016972">
    <property type="term" value="F:thiol oxidase activity"/>
    <property type="evidence" value="ECO:0007669"/>
    <property type="project" value="UniProtKB-EC"/>
</dbReference>
<comment type="similarity">
    <text evidence="5">Belongs to the TPP enzyme family.</text>
</comment>
<keyword evidence="8" id="KW-0210">Decarboxylase</keyword>
<evidence type="ECO:0000256" key="8">
    <source>
        <dbReference type="ARBA" id="ARBA00022793"/>
    </source>
</evidence>
<feature type="region of interest" description="Disordered" evidence="18">
    <location>
        <begin position="865"/>
        <end position="886"/>
    </location>
</feature>
<comment type="catalytic activity">
    <reaction evidence="1">
        <text>a 2-oxocarboxylate + H(+) = an aldehyde + CO2</text>
        <dbReference type="Rhea" id="RHEA:11628"/>
        <dbReference type="ChEBI" id="CHEBI:15378"/>
        <dbReference type="ChEBI" id="CHEBI:16526"/>
        <dbReference type="ChEBI" id="CHEBI:17478"/>
        <dbReference type="ChEBI" id="CHEBI:35179"/>
        <dbReference type="EC" id="4.1.1.1"/>
    </reaction>
</comment>
<evidence type="ECO:0000313" key="21">
    <source>
        <dbReference type="EMBL" id="KAK4156428.1"/>
    </source>
</evidence>
<dbReference type="InterPro" id="IPR036774">
    <property type="entry name" value="ERV/ALR_sulphydryl_oxid_sf"/>
</dbReference>
<dbReference type="FunFam" id="4.10.320.60:FF:000002">
    <property type="entry name" value="Sulfhydryl oxidase"/>
    <property type="match status" value="1"/>
</dbReference>
<dbReference type="GO" id="GO:0015035">
    <property type="term" value="F:protein-disulfide reductase activity"/>
    <property type="evidence" value="ECO:0007669"/>
    <property type="project" value="UniProtKB-ARBA"/>
</dbReference>
<dbReference type="PANTHER" id="PTHR43452">
    <property type="entry name" value="PYRUVATE DECARBOXYLASE"/>
    <property type="match status" value="1"/>
</dbReference>
<feature type="region of interest" description="Disordered" evidence="18">
    <location>
        <begin position="962"/>
        <end position="1023"/>
    </location>
</feature>
<dbReference type="Pfam" id="PF00205">
    <property type="entry name" value="TPP_enzyme_M"/>
    <property type="match status" value="1"/>
</dbReference>
<dbReference type="GO" id="GO:0030976">
    <property type="term" value="F:thiamine pyrophosphate binding"/>
    <property type="evidence" value="ECO:0007669"/>
    <property type="project" value="InterPro"/>
</dbReference>
<accession>A0AAN7A003</accession>
<dbReference type="GO" id="GO:0005634">
    <property type="term" value="C:nucleus"/>
    <property type="evidence" value="ECO:0007669"/>
    <property type="project" value="TreeGrafter"/>
</dbReference>
<comment type="catalytic activity">
    <reaction evidence="17">
        <text>2 R'C(R)SH + O2 = R'C(R)S-S(R)CR' + H2O2</text>
        <dbReference type="Rhea" id="RHEA:17357"/>
        <dbReference type="ChEBI" id="CHEBI:15379"/>
        <dbReference type="ChEBI" id="CHEBI:16240"/>
        <dbReference type="ChEBI" id="CHEBI:16520"/>
        <dbReference type="ChEBI" id="CHEBI:17412"/>
        <dbReference type="EC" id="1.8.3.2"/>
    </reaction>
</comment>
<reference evidence="21" key="1">
    <citation type="journal article" date="2023" name="Mol. Phylogenet. Evol.">
        <title>Genome-scale phylogeny and comparative genomics of the fungal order Sordariales.</title>
        <authorList>
            <person name="Hensen N."/>
            <person name="Bonometti L."/>
            <person name="Westerberg I."/>
            <person name="Brannstrom I.O."/>
            <person name="Guillou S."/>
            <person name="Cros-Aarteil S."/>
            <person name="Calhoun S."/>
            <person name="Haridas S."/>
            <person name="Kuo A."/>
            <person name="Mondo S."/>
            <person name="Pangilinan J."/>
            <person name="Riley R."/>
            <person name="LaButti K."/>
            <person name="Andreopoulos B."/>
            <person name="Lipzen A."/>
            <person name="Chen C."/>
            <person name="Yan M."/>
            <person name="Daum C."/>
            <person name="Ng V."/>
            <person name="Clum A."/>
            <person name="Steindorff A."/>
            <person name="Ohm R.A."/>
            <person name="Martin F."/>
            <person name="Silar P."/>
            <person name="Natvig D.O."/>
            <person name="Lalanne C."/>
            <person name="Gautier V."/>
            <person name="Ament-Velasquez S.L."/>
            <person name="Kruys A."/>
            <person name="Hutchinson M.I."/>
            <person name="Powell A.J."/>
            <person name="Barry K."/>
            <person name="Miller A.N."/>
            <person name="Grigoriev I.V."/>
            <person name="Debuchy R."/>
            <person name="Gladieux P."/>
            <person name="Hiltunen Thoren M."/>
            <person name="Johannesson H."/>
        </authorList>
    </citation>
    <scope>NUCLEOTIDE SEQUENCE</scope>
    <source>
        <strain evidence="21">CBS 538.74</strain>
    </source>
</reference>
<evidence type="ECO:0000256" key="17">
    <source>
        <dbReference type="RuleBase" id="RU371123"/>
    </source>
</evidence>
<comment type="subcellular location">
    <subcellularLocation>
        <location evidence="4">Mitochondrion intermembrane space</location>
    </subcellularLocation>
</comment>
<dbReference type="GO" id="GO:0000949">
    <property type="term" value="P:aromatic amino acid family catabolic process to alcohol via Ehrlich pathway"/>
    <property type="evidence" value="ECO:0007669"/>
    <property type="project" value="TreeGrafter"/>
</dbReference>
<keyword evidence="10" id="KW-0460">Magnesium</keyword>